<dbReference type="PANTHER" id="PTHR48105">
    <property type="entry name" value="THIOREDOXIN REDUCTASE 1-RELATED-RELATED"/>
    <property type="match status" value="1"/>
</dbReference>
<gene>
    <name evidence="4" type="ORF">ACE02W_03190</name>
</gene>
<dbReference type="InterPro" id="IPR050097">
    <property type="entry name" value="Ferredoxin-NADP_redctase_2"/>
</dbReference>
<evidence type="ECO:0000259" key="3">
    <source>
        <dbReference type="Pfam" id="PF07992"/>
    </source>
</evidence>
<proteinExistence type="predicted"/>
<evidence type="ECO:0000256" key="1">
    <source>
        <dbReference type="ARBA" id="ARBA00022630"/>
    </source>
</evidence>
<evidence type="ECO:0000313" key="4">
    <source>
        <dbReference type="EMBL" id="MFB2618819.1"/>
    </source>
</evidence>
<dbReference type="EMBL" id="JBHFGU010000001">
    <property type="protein sequence ID" value="MFB2618819.1"/>
    <property type="molecule type" value="Genomic_DNA"/>
</dbReference>
<sequence>MQVEIVIIGGSFAGLAAALQLARAQRKVVVIDANQPRNRFAHASHGVFGLDGKTPAEIRTTVLAQLEQYPSFSLQETQAIGVEQTQTGYAVLTADGMNIRCQRLILAMGIQDTLPNIEGVATYWGKAVAHCPYCHGYELRGKSLGVLASSELAMHQALMLPDWGPTTLFTQQAFVPNDGERHALAKRQVQIETTPIVSVHGDGELLTHVVLADGRTVAVQGLFVAPQIQLPTPLIEMLGLALEAGPLGNIVKVDAQKESSLLGVFVAGDLSNQMQSATLAIASGTMAGIAAHRSLIFTS</sequence>
<keyword evidence="1" id="KW-0285">Flavoprotein</keyword>
<dbReference type="RefSeq" id="WP_342200748.1">
    <property type="nucleotide sequence ID" value="NZ_JBCATE010000001.1"/>
</dbReference>
<dbReference type="Gene3D" id="3.50.50.60">
    <property type="entry name" value="FAD/NAD(P)-binding domain"/>
    <property type="match status" value="2"/>
</dbReference>
<protein>
    <submittedName>
        <fullName evidence="4">NAD(P)/FAD-dependent oxidoreductase</fullName>
    </submittedName>
</protein>
<dbReference type="PRINTS" id="PR00368">
    <property type="entry name" value="FADPNR"/>
</dbReference>
<organism evidence="4 5">
    <name type="scientific">Shewanella mangrovisoli</name>
    <dbReference type="NCBI Taxonomy" id="2864211"/>
    <lineage>
        <taxon>Bacteria</taxon>
        <taxon>Pseudomonadati</taxon>
        <taxon>Pseudomonadota</taxon>
        <taxon>Gammaproteobacteria</taxon>
        <taxon>Alteromonadales</taxon>
        <taxon>Shewanellaceae</taxon>
        <taxon>Shewanella</taxon>
    </lineage>
</organism>
<dbReference type="InterPro" id="IPR023753">
    <property type="entry name" value="FAD/NAD-binding_dom"/>
</dbReference>
<keyword evidence="2" id="KW-0560">Oxidoreductase</keyword>
<dbReference type="SUPFAM" id="SSF51905">
    <property type="entry name" value="FAD/NAD(P)-binding domain"/>
    <property type="match status" value="1"/>
</dbReference>
<evidence type="ECO:0000313" key="5">
    <source>
        <dbReference type="Proteomes" id="UP001576708"/>
    </source>
</evidence>
<dbReference type="Proteomes" id="UP001576708">
    <property type="component" value="Unassembled WGS sequence"/>
</dbReference>
<keyword evidence="5" id="KW-1185">Reference proteome</keyword>
<name>A0ABV4VEV5_9GAMM</name>
<reference evidence="4 5" key="1">
    <citation type="submission" date="2024-09" db="EMBL/GenBank/DDBJ databases">
        <authorList>
            <person name="Zhang Y."/>
        </authorList>
    </citation>
    <scope>NUCLEOTIDE SEQUENCE [LARGE SCALE GENOMIC DNA]</scope>
    <source>
        <strain evidence="4 5">ZJ318</strain>
    </source>
</reference>
<accession>A0ABV4VEV5</accession>
<evidence type="ECO:0000256" key="2">
    <source>
        <dbReference type="ARBA" id="ARBA00023002"/>
    </source>
</evidence>
<dbReference type="InterPro" id="IPR036188">
    <property type="entry name" value="FAD/NAD-bd_sf"/>
</dbReference>
<dbReference type="PRINTS" id="PR00469">
    <property type="entry name" value="PNDRDTASEII"/>
</dbReference>
<feature type="domain" description="FAD/NAD(P)-binding" evidence="3">
    <location>
        <begin position="4"/>
        <end position="284"/>
    </location>
</feature>
<comment type="caution">
    <text evidence="4">The sequence shown here is derived from an EMBL/GenBank/DDBJ whole genome shotgun (WGS) entry which is preliminary data.</text>
</comment>
<dbReference type="Pfam" id="PF07992">
    <property type="entry name" value="Pyr_redox_2"/>
    <property type="match status" value="1"/>
</dbReference>